<accession>A0ABT4PTE4</accession>
<name>A0ABT4PTE4_9MYCO</name>
<dbReference type="Proteomes" id="UP001142153">
    <property type="component" value="Unassembled WGS sequence"/>
</dbReference>
<keyword evidence="3" id="KW-1185">Reference proteome</keyword>
<evidence type="ECO:0000256" key="1">
    <source>
        <dbReference type="SAM" id="MobiDB-lite"/>
    </source>
</evidence>
<feature type="region of interest" description="Disordered" evidence="1">
    <location>
        <begin position="42"/>
        <end position="64"/>
    </location>
</feature>
<dbReference type="EMBL" id="JAPZPY010000004">
    <property type="protein sequence ID" value="MCZ8379764.1"/>
    <property type="molecule type" value="Genomic_DNA"/>
</dbReference>
<proteinExistence type="predicted"/>
<comment type="caution">
    <text evidence="2">The sequence shown here is derived from an EMBL/GenBank/DDBJ whole genome shotgun (WGS) entry which is preliminary data.</text>
</comment>
<reference evidence="2" key="1">
    <citation type="submission" date="2022-12" db="EMBL/GenBank/DDBJ databases">
        <authorList>
            <person name="Deng Y."/>
            <person name="Zhang Y.-Q."/>
        </authorList>
    </citation>
    <scope>NUCLEOTIDE SEQUENCE</scope>
    <source>
        <strain evidence="2">CPCC 205372</strain>
    </source>
</reference>
<evidence type="ECO:0000313" key="3">
    <source>
        <dbReference type="Proteomes" id="UP001142153"/>
    </source>
</evidence>
<gene>
    <name evidence="2" type="ORF">O6P37_12895</name>
</gene>
<organism evidence="2 3">
    <name type="scientific">Mycobacterium hippophais</name>
    <dbReference type="NCBI Taxonomy" id="3016340"/>
    <lineage>
        <taxon>Bacteria</taxon>
        <taxon>Bacillati</taxon>
        <taxon>Actinomycetota</taxon>
        <taxon>Actinomycetes</taxon>
        <taxon>Mycobacteriales</taxon>
        <taxon>Mycobacteriaceae</taxon>
        <taxon>Mycobacterium</taxon>
    </lineage>
</organism>
<evidence type="ECO:0000313" key="2">
    <source>
        <dbReference type="EMBL" id="MCZ8379764.1"/>
    </source>
</evidence>
<sequence>MFELGDPPPGVVVMSEEDLTADMADFIRAAPRTWKEILQQYNGQPSQGGLRGVQQPAAPTGTLR</sequence>
<dbReference type="RefSeq" id="WP_269894420.1">
    <property type="nucleotide sequence ID" value="NZ_JAPZPY010000004.1"/>
</dbReference>
<protein>
    <submittedName>
        <fullName evidence="2">Uncharacterized protein</fullName>
    </submittedName>
</protein>